<dbReference type="HOGENOM" id="CLU_352308_0_0_1"/>
<dbReference type="OMA" id="ITIYTHE"/>
<reference evidence="2 3" key="1">
    <citation type="journal article" date="2012" name="PLoS Pathog.">
        <title>Diverse lifestyles and strategies of plant pathogenesis encoded in the genomes of eighteen Dothideomycetes fungi.</title>
        <authorList>
            <person name="Ohm R.A."/>
            <person name="Feau N."/>
            <person name="Henrissat B."/>
            <person name="Schoch C.L."/>
            <person name="Horwitz B.A."/>
            <person name="Barry K.W."/>
            <person name="Condon B.J."/>
            <person name="Copeland A.C."/>
            <person name="Dhillon B."/>
            <person name="Glaser F."/>
            <person name="Hesse C.N."/>
            <person name="Kosti I."/>
            <person name="LaButti K."/>
            <person name="Lindquist E.A."/>
            <person name="Lucas S."/>
            <person name="Salamov A.A."/>
            <person name="Bradshaw R.E."/>
            <person name="Ciuffetti L."/>
            <person name="Hamelin R.C."/>
            <person name="Kema G.H.J."/>
            <person name="Lawrence C."/>
            <person name="Scott J.A."/>
            <person name="Spatafora J.W."/>
            <person name="Turgeon B.G."/>
            <person name="de Wit P.J.G.M."/>
            <person name="Zhong S."/>
            <person name="Goodwin S.B."/>
            <person name="Grigoriev I.V."/>
        </authorList>
    </citation>
    <scope>NUCLEOTIDE SEQUENCE [LARGE SCALE GENOMIC DNA]</scope>
    <source>
        <strain evidence="2 3">UAMH 10762</strain>
    </source>
</reference>
<dbReference type="OrthoDB" id="3928442at2759"/>
<dbReference type="eggNOG" id="ENOG502RJ9B">
    <property type="taxonomic scope" value="Eukaryota"/>
</dbReference>
<feature type="region of interest" description="Disordered" evidence="1">
    <location>
        <begin position="731"/>
        <end position="798"/>
    </location>
</feature>
<gene>
    <name evidence="2" type="ORF">BAUCODRAFT_546740</name>
</gene>
<keyword evidence="3" id="KW-1185">Reference proteome</keyword>
<proteinExistence type="predicted"/>
<evidence type="ECO:0000313" key="2">
    <source>
        <dbReference type="EMBL" id="EMC94387.1"/>
    </source>
</evidence>
<dbReference type="Proteomes" id="UP000011761">
    <property type="component" value="Unassembled WGS sequence"/>
</dbReference>
<dbReference type="AlphaFoldDB" id="M2LJH3"/>
<protein>
    <submittedName>
        <fullName evidence="2">Uncharacterized protein</fullName>
    </submittedName>
</protein>
<accession>M2LJH3</accession>
<feature type="compositionally biased region" description="Low complexity" evidence="1">
    <location>
        <begin position="741"/>
        <end position="752"/>
    </location>
</feature>
<organism evidence="2 3">
    <name type="scientific">Baudoinia panamericana (strain UAMH 10762)</name>
    <name type="common">Angels' share fungus</name>
    <name type="synonym">Baudoinia compniacensis (strain UAMH 10762)</name>
    <dbReference type="NCBI Taxonomy" id="717646"/>
    <lineage>
        <taxon>Eukaryota</taxon>
        <taxon>Fungi</taxon>
        <taxon>Dikarya</taxon>
        <taxon>Ascomycota</taxon>
        <taxon>Pezizomycotina</taxon>
        <taxon>Dothideomycetes</taxon>
        <taxon>Dothideomycetidae</taxon>
        <taxon>Mycosphaerellales</taxon>
        <taxon>Teratosphaeriaceae</taxon>
        <taxon>Baudoinia</taxon>
    </lineage>
</organism>
<sequence length="798" mass="88009">MANTDYDEKLPYVHFETVPSDQRMYDDFNREFEVTEWDLSTRVLRGLSLGFDPAAARRSYEQGETDKRSNRKVQEELRSVAVSLYNHQRVTAIFRARTTEGNNVLAYLLCASYEGTPPGTPEKNGRPKLRQCVPLPLGHWDRLYYAICAEIRSMYEALQSSFGNGFEDGTVVLHNAGLDAASCERRPISAVGLASLLEDKWLQIHSDDLVAALDLAVRFRNAQDATGSCAGFDACPSFYYKDTLSGLRSFDHEHGEKCYAVHVAEGLINTNTMTPEGIMQLVWTKQAHEAHRKSGKVAEKETLLARCRAYVRECSPETTKVNEQAAGKRLNTAFCGCGPACYCRAICDLQSNERSCAHLHNQVRNIVGEQETTKNGVHDLVSGMMQPPDTPVNDEPKDVYWDLQSLPNNMLGAVSNGLAQMEVAAMAQPDPLTVQACHIGRQAGQENDSGEHTSYHRAPSNTTNSDLASIPPLRTPSRGRTKDAYPLGFYGDSSGQRYPTLRSNTAQDLPPPVYGASFYSTHVPARKPVATARAVYTAQAEDTKRASPIRHITYPAIPKSESQGLFTRSFPVPARGNPRDIEHVDNVNAYNDLAQEAHNAIRPFSDEPTMYAKSTPTRHMAHTATTSPDGLYITKTRENSFDIIKHKAHPPLPEPDFMAPRPALKQRYVSAGGNAKLSERAEIAGPAFGITQIPNGSGTAIPKEELFQKLSDPEFIRGNFGEEAVGKMSFGVDRERTSCESSPSKRSSGGSQKKQRASAEGSMKGGDKRERTDSGGSVENGRFEKLKRVFSRKNSGCE</sequence>
<dbReference type="KEGG" id="bcom:BAUCODRAFT_546740"/>
<dbReference type="GeneID" id="19115365"/>
<feature type="region of interest" description="Disordered" evidence="1">
    <location>
        <begin position="443"/>
        <end position="485"/>
    </location>
</feature>
<evidence type="ECO:0000313" key="3">
    <source>
        <dbReference type="Proteomes" id="UP000011761"/>
    </source>
</evidence>
<dbReference type="EMBL" id="KB445558">
    <property type="protein sequence ID" value="EMC94387.1"/>
    <property type="molecule type" value="Genomic_DNA"/>
</dbReference>
<name>M2LJH3_BAUPA</name>
<evidence type="ECO:0000256" key="1">
    <source>
        <dbReference type="SAM" id="MobiDB-lite"/>
    </source>
</evidence>
<dbReference type="RefSeq" id="XP_007678283.1">
    <property type="nucleotide sequence ID" value="XM_007680093.1"/>
</dbReference>